<comment type="caution">
    <text evidence="9">The sequence shown here is derived from an EMBL/GenBank/DDBJ whole genome shotgun (WGS) entry which is preliminary data.</text>
</comment>
<evidence type="ECO:0000256" key="4">
    <source>
        <dbReference type="HAMAP-Rule" id="MF_01925"/>
    </source>
</evidence>
<keyword evidence="3 4" id="KW-0560">Oxidoreductase</keyword>
<dbReference type="Gene3D" id="1.10.3730.10">
    <property type="entry name" value="ProC C-terminal domain-like"/>
    <property type="match status" value="1"/>
</dbReference>
<name>A0ABS0AK10_9GAMM</name>
<dbReference type="SUPFAM" id="SSF51735">
    <property type="entry name" value="NAD(P)-binding Rossmann-fold domains"/>
    <property type="match status" value="1"/>
</dbReference>
<feature type="domain" description="Pyrroline-5-carboxylate reductase dimerisation" evidence="8">
    <location>
        <begin position="163"/>
        <end position="267"/>
    </location>
</feature>
<evidence type="ECO:0000256" key="5">
    <source>
        <dbReference type="NCBIfam" id="TIGR00112"/>
    </source>
</evidence>
<keyword evidence="10" id="KW-1185">Reference proteome</keyword>
<dbReference type="PROSITE" id="PS00521">
    <property type="entry name" value="P5CR"/>
    <property type="match status" value="1"/>
</dbReference>
<dbReference type="PANTHER" id="PTHR11645:SF0">
    <property type="entry name" value="PYRROLINE-5-CARBOXYLATE REDUCTASE 3"/>
    <property type="match status" value="1"/>
</dbReference>
<dbReference type="InterPro" id="IPR053790">
    <property type="entry name" value="P5CR-like_CS"/>
</dbReference>
<dbReference type="PIRSF" id="PIRSF000193">
    <property type="entry name" value="Pyrrol-5-carb_rd"/>
    <property type="match status" value="1"/>
</dbReference>
<comment type="catalytic activity">
    <reaction evidence="4">
        <text>L-proline + NAD(+) = (S)-1-pyrroline-5-carboxylate + NADH + 2 H(+)</text>
        <dbReference type="Rhea" id="RHEA:14105"/>
        <dbReference type="ChEBI" id="CHEBI:15378"/>
        <dbReference type="ChEBI" id="CHEBI:17388"/>
        <dbReference type="ChEBI" id="CHEBI:57540"/>
        <dbReference type="ChEBI" id="CHEBI:57945"/>
        <dbReference type="ChEBI" id="CHEBI:60039"/>
        <dbReference type="EC" id="1.5.1.2"/>
    </reaction>
</comment>
<proteinExistence type="inferred from homology"/>
<dbReference type="Proteomes" id="UP000644441">
    <property type="component" value="Unassembled WGS sequence"/>
</dbReference>
<evidence type="ECO:0000256" key="3">
    <source>
        <dbReference type="ARBA" id="ARBA00023002"/>
    </source>
</evidence>
<dbReference type="Pfam" id="PF14748">
    <property type="entry name" value="P5CR_dimer"/>
    <property type="match status" value="1"/>
</dbReference>
<feature type="domain" description="Pyrroline-5-carboxylate reductase catalytic N-terminal" evidence="7">
    <location>
        <begin position="6"/>
        <end position="100"/>
    </location>
</feature>
<evidence type="ECO:0000259" key="8">
    <source>
        <dbReference type="Pfam" id="PF14748"/>
    </source>
</evidence>
<dbReference type="InterPro" id="IPR000304">
    <property type="entry name" value="Pyrroline-COOH_reductase"/>
</dbReference>
<gene>
    <name evidence="4" type="primary">proC</name>
    <name evidence="9" type="ORF">ISO4_02534</name>
</gene>
<dbReference type="PANTHER" id="PTHR11645">
    <property type="entry name" value="PYRROLINE-5-CARBOXYLATE REDUCTASE"/>
    <property type="match status" value="1"/>
</dbReference>
<dbReference type="InterPro" id="IPR028939">
    <property type="entry name" value="P5C_Rdtase_cat_N"/>
</dbReference>
<comment type="subcellular location">
    <subcellularLocation>
        <location evidence="4">Cytoplasm</location>
    </subcellularLocation>
</comment>
<dbReference type="EMBL" id="ARXR01000025">
    <property type="protein sequence ID" value="MBF5053932.1"/>
    <property type="molecule type" value="Genomic_DNA"/>
</dbReference>
<evidence type="ECO:0000313" key="9">
    <source>
        <dbReference type="EMBL" id="MBF5053932.1"/>
    </source>
</evidence>
<dbReference type="Gene3D" id="3.40.50.720">
    <property type="entry name" value="NAD(P)-binding Rossmann-like Domain"/>
    <property type="match status" value="1"/>
</dbReference>
<dbReference type="NCBIfam" id="TIGR00112">
    <property type="entry name" value="proC"/>
    <property type="match status" value="1"/>
</dbReference>
<accession>A0ABS0AK10</accession>
<keyword evidence="4" id="KW-0963">Cytoplasm</keyword>
<reference evidence="9 10" key="1">
    <citation type="submission" date="2012-09" db="EMBL/GenBank/DDBJ databases">
        <title>Genome Sequence of alkane-degrading Bacterium Alcanivorax venustensis ISO4.</title>
        <authorList>
            <person name="Lai Q."/>
            <person name="Shao Z."/>
        </authorList>
    </citation>
    <scope>NUCLEOTIDE SEQUENCE [LARGE SCALE GENOMIC DNA]</scope>
    <source>
        <strain evidence="9 10">ISO4</strain>
    </source>
</reference>
<dbReference type="InterPro" id="IPR029036">
    <property type="entry name" value="P5CR_dimer"/>
</dbReference>
<comment type="similarity">
    <text evidence="1 4 6">Belongs to the pyrroline-5-carboxylate reductase family.</text>
</comment>
<dbReference type="InterPro" id="IPR036291">
    <property type="entry name" value="NAD(P)-bd_dom_sf"/>
</dbReference>
<dbReference type="RefSeq" id="WP_194856497.1">
    <property type="nucleotide sequence ID" value="NZ_ARXR01000025.1"/>
</dbReference>
<evidence type="ECO:0000256" key="1">
    <source>
        <dbReference type="ARBA" id="ARBA00005525"/>
    </source>
</evidence>
<dbReference type="SUPFAM" id="SSF48179">
    <property type="entry name" value="6-phosphogluconate dehydrogenase C-terminal domain-like"/>
    <property type="match status" value="1"/>
</dbReference>
<dbReference type="Pfam" id="PF03807">
    <property type="entry name" value="F420_oxidored"/>
    <property type="match status" value="1"/>
</dbReference>
<protein>
    <recommendedName>
        <fullName evidence="4 5">Pyrroline-5-carboxylate reductase</fullName>
        <shortName evidence="4">P5C reductase</shortName>
        <shortName evidence="4">P5CR</shortName>
        <ecNumber evidence="4 5">1.5.1.2</ecNumber>
    </recommendedName>
    <alternativeName>
        <fullName evidence="4">PCA reductase</fullName>
    </alternativeName>
</protein>
<comment type="pathway">
    <text evidence="4 6">Amino-acid biosynthesis; L-proline biosynthesis; L-proline from L-glutamate 5-semialdehyde: step 1/1.</text>
</comment>
<keyword evidence="4 6" id="KW-0028">Amino-acid biosynthesis</keyword>
<comment type="function">
    <text evidence="4">Catalyzes the reduction of 1-pyrroline-5-carboxylate (PCA) to L-proline.</text>
</comment>
<evidence type="ECO:0000256" key="2">
    <source>
        <dbReference type="ARBA" id="ARBA00022857"/>
    </source>
</evidence>
<keyword evidence="2 4" id="KW-0521">NADP</keyword>
<evidence type="ECO:0000313" key="10">
    <source>
        <dbReference type="Proteomes" id="UP000644441"/>
    </source>
</evidence>
<sequence>MAQQLIGFIGAGNMANSLAGGMIAKGIRPARIWMSDPSQDRLDEVAQLHRVHVSRDNLDVARRVDVLVLAVKPQVMGDACAALREIIEERQPLIISIAAGVTVDNLRNWLGEAPIVRCMPNTPSLVQAGATGLYAAPDVSAEQKEMAGQILSAVGLTFWFETEGELDAVTAVSGSGPAYFFLLMEALIDAARAQGLSAATARQLVLQTAWGASQLAITSEDGPDVLRQRVTSPGGTTAAALQVFEEAGLREQVQAAVAAARERSEQLSG</sequence>
<dbReference type="InterPro" id="IPR008927">
    <property type="entry name" value="6-PGluconate_DH-like_C_sf"/>
</dbReference>
<dbReference type="EC" id="1.5.1.2" evidence="4 5"/>
<organism evidence="9 10">
    <name type="scientific">Alloalcanivorax venustensis ISO4</name>
    <dbReference type="NCBI Taxonomy" id="1177184"/>
    <lineage>
        <taxon>Bacteria</taxon>
        <taxon>Pseudomonadati</taxon>
        <taxon>Pseudomonadota</taxon>
        <taxon>Gammaproteobacteria</taxon>
        <taxon>Oceanospirillales</taxon>
        <taxon>Alcanivoracaceae</taxon>
        <taxon>Alloalcanivorax</taxon>
    </lineage>
</organism>
<keyword evidence="4 6" id="KW-0641">Proline biosynthesis</keyword>
<comment type="catalytic activity">
    <reaction evidence="4 6">
        <text>L-proline + NADP(+) = (S)-1-pyrroline-5-carboxylate + NADPH + 2 H(+)</text>
        <dbReference type="Rhea" id="RHEA:14109"/>
        <dbReference type="ChEBI" id="CHEBI:15378"/>
        <dbReference type="ChEBI" id="CHEBI:17388"/>
        <dbReference type="ChEBI" id="CHEBI:57783"/>
        <dbReference type="ChEBI" id="CHEBI:58349"/>
        <dbReference type="ChEBI" id="CHEBI:60039"/>
        <dbReference type="EC" id="1.5.1.2"/>
    </reaction>
</comment>
<evidence type="ECO:0000259" key="7">
    <source>
        <dbReference type="Pfam" id="PF03807"/>
    </source>
</evidence>
<dbReference type="HAMAP" id="MF_01925">
    <property type="entry name" value="P5C_reductase"/>
    <property type="match status" value="1"/>
</dbReference>
<evidence type="ECO:0000256" key="6">
    <source>
        <dbReference type="RuleBase" id="RU003903"/>
    </source>
</evidence>